<evidence type="ECO:0000313" key="2">
    <source>
        <dbReference type="EMBL" id="KAG2502190.1"/>
    </source>
</evidence>
<feature type="compositionally biased region" description="Pro residues" evidence="1">
    <location>
        <begin position="154"/>
        <end position="168"/>
    </location>
</feature>
<dbReference type="AlphaFoldDB" id="A0A835YPH4"/>
<comment type="caution">
    <text evidence="2">The sequence shown here is derived from an EMBL/GenBank/DDBJ whole genome shotgun (WGS) entry which is preliminary data.</text>
</comment>
<protein>
    <submittedName>
        <fullName evidence="2">Uncharacterized protein</fullName>
    </submittedName>
</protein>
<dbReference type="EMBL" id="JAEHOE010000001">
    <property type="protein sequence ID" value="KAG2502190.1"/>
    <property type="molecule type" value="Genomic_DNA"/>
</dbReference>
<dbReference type="OrthoDB" id="549031at2759"/>
<feature type="region of interest" description="Disordered" evidence="1">
    <location>
        <begin position="1"/>
        <end position="55"/>
    </location>
</feature>
<reference evidence="2" key="1">
    <citation type="journal article" date="2020" name="bioRxiv">
        <title>Comparative genomics of Chlamydomonas.</title>
        <authorList>
            <person name="Craig R.J."/>
            <person name="Hasan A.R."/>
            <person name="Ness R.W."/>
            <person name="Keightley P.D."/>
        </authorList>
    </citation>
    <scope>NUCLEOTIDE SEQUENCE</scope>
    <source>
        <strain evidence="2">CCAP 11/70</strain>
    </source>
</reference>
<organism evidence="2 3">
    <name type="scientific">Edaphochlamys debaryana</name>
    <dbReference type="NCBI Taxonomy" id="47281"/>
    <lineage>
        <taxon>Eukaryota</taxon>
        <taxon>Viridiplantae</taxon>
        <taxon>Chlorophyta</taxon>
        <taxon>core chlorophytes</taxon>
        <taxon>Chlorophyceae</taxon>
        <taxon>CS clade</taxon>
        <taxon>Chlamydomonadales</taxon>
        <taxon>Chlamydomonadales incertae sedis</taxon>
        <taxon>Edaphochlamys</taxon>
    </lineage>
</organism>
<feature type="compositionally biased region" description="Basic residues" evidence="1">
    <location>
        <begin position="75"/>
        <end position="87"/>
    </location>
</feature>
<feature type="compositionally biased region" description="Low complexity" evidence="1">
    <location>
        <begin position="182"/>
        <end position="197"/>
    </location>
</feature>
<proteinExistence type="predicted"/>
<feature type="region of interest" description="Disordered" evidence="1">
    <location>
        <begin position="124"/>
        <end position="202"/>
    </location>
</feature>
<evidence type="ECO:0000256" key="1">
    <source>
        <dbReference type="SAM" id="MobiDB-lite"/>
    </source>
</evidence>
<dbReference type="InterPro" id="IPR038538">
    <property type="entry name" value="MTERF_sf"/>
</dbReference>
<feature type="region of interest" description="Disordered" evidence="1">
    <location>
        <begin position="75"/>
        <end position="104"/>
    </location>
</feature>
<gene>
    <name evidence="2" type="ORF">HYH03_000677</name>
</gene>
<dbReference type="Proteomes" id="UP000612055">
    <property type="component" value="Unassembled WGS sequence"/>
</dbReference>
<keyword evidence="3" id="KW-1185">Reference proteome</keyword>
<evidence type="ECO:0000313" key="3">
    <source>
        <dbReference type="Proteomes" id="UP000612055"/>
    </source>
</evidence>
<name>A0A835YPH4_9CHLO</name>
<dbReference type="Gene3D" id="1.25.70.10">
    <property type="entry name" value="Transcription termination factor 3, mitochondrial"/>
    <property type="match status" value="1"/>
</dbReference>
<accession>A0A835YPH4</accession>
<sequence length="539" mass="56004">MQVSRVLAEAPGRWTARRPLVATPCSAARRATRPAEDAPTVSGAHEHLQRSLELGPALKQAPDFEYVAVAFKTEKRPRRKQTLRRPPKPGAKEATGAVSKIFGSEEAPNGYRTLEVVSGDKRLLFEDPPTAPGPAASHQDQRERSTPQQAPSLAPSPPVPPRPRPSQPTSPVATGEATGPLPTTRAAAPSPPVASTSGRSARAPLVGPLPAEAMRGVLKVAQYHAGLPRSFIYRNRALTVELTSLAHADVDAGAQSGAGLRALCGALRDGLGLAKPQINAALVAQPHLLRVPPQAALERGQALAQVLGLSTARGSSGSASGGSEVGEVVAGAPDVLMRSDGASGYGASADALAAALALPPEAARALLLREPGLLKHPPTHYPAALGQLRRQLGLSGPAAAQMAAAEPALLTASPGVLAANSAMLRSQLQLCPEALAALAAHGPWLLTRAPGALRAAAGRLGGVLSRSQAWRGGLGRLLASPRNLAVALSFGSERYERLEYLARTGRDGFMGFKDALTAEEDDFAEVFPEFGAWRRAQGR</sequence>